<gene>
    <name evidence="2" type="ORF">L914_21174</name>
    <name evidence="1" type="ORF">L917_21160</name>
</gene>
<reference evidence="1" key="1">
    <citation type="submission" date="2013-11" db="EMBL/GenBank/DDBJ databases">
        <title>The Genome Sequence of Phytophthora parasitica CHvinca01.</title>
        <authorList>
            <consortium name="The Broad Institute Genomics Platform"/>
            <person name="Russ C."/>
            <person name="Tyler B."/>
            <person name="Panabieres F."/>
            <person name="Shan W."/>
            <person name="Tripathy S."/>
            <person name="Grunwald N."/>
            <person name="Machado M."/>
            <person name="Johnson C.S."/>
            <person name="Arredondo F."/>
            <person name="Hong C."/>
            <person name="Coffey M."/>
            <person name="Young S.K."/>
            <person name="Zeng Q."/>
            <person name="Gargeya S."/>
            <person name="Fitzgerald M."/>
            <person name="Abouelleil A."/>
            <person name="Alvarado L."/>
            <person name="Chapman S.B."/>
            <person name="Gainer-Dewar J."/>
            <person name="Goldberg J."/>
            <person name="Griggs A."/>
            <person name="Gujja S."/>
            <person name="Hansen M."/>
            <person name="Howarth C."/>
            <person name="Imamovic A."/>
            <person name="Ireland A."/>
            <person name="Larimer J."/>
            <person name="McCowan C."/>
            <person name="Murphy C."/>
            <person name="Pearson M."/>
            <person name="Poon T.W."/>
            <person name="Priest M."/>
            <person name="Roberts A."/>
            <person name="Saif S."/>
            <person name="Shea T."/>
            <person name="Sykes S."/>
            <person name="Wortman J."/>
            <person name="Nusbaum C."/>
            <person name="Birren B."/>
        </authorList>
    </citation>
    <scope>NUCLEOTIDE SEQUENCE [LARGE SCALE GENOMIC DNA]</scope>
    <source>
        <strain evidence="1">CHvinca01</strain>
    </source>
</reference>
<dbReference type="Proteomes" id="UP000054423">
    <property type="component" value="Unassembled WGS sequence"/>
</dbReference>
<dbReference type="AlphaFoldDB" id="W2M6T4"/>
<dbReference type="Proteomes" id="UP000054532">
    <property type="component" value="Unassembled WGS sequence"/>
</dbReference>
<dbReference type="EMBL" id="KI696619">
    <property type="protein sequence ID" value="ETM31224.1"/>
    <property type="molecule type" value="Genomic_DNA"/>
</dbReference>
<dbReference type="EMBL" id="KI683406">
    <property type="protein sequence ID" value="ETL77962.1"/>
    <property type="molecule type" value="Genomic_DNA"/>
</dbReference>
<proteinExistence type="predicted"/>
<evidence type="ECO:0000313" key="2">
    <source>
        <dbReference type="EMBL" id="ETM31224.1"/>
    </source>
</evidence>
<name>W2M6T4_PHYNI</name>
<protein>
    <submittedName>
        <fullName evidence="2">Uncharacterized protein</fullName>
    </submittedName>
</protein>
<organism evidence="2">
    <name type="scientific">Phytophthora nicotianae</name>
    <name type="common">Potato buckeye rot agent</name>
    <name type="synonym">Phytophthora parasitica</name>
    <dbReference type="NCBI Taxonomy" id="4792"/>
    <lineage>
        <taxon>Eukaryota</taxon>
        <taxon>Sar</taxon>
        <taxon>Stramenopiles</taxon>
        <taxon>Oomycota</taxon>
        <taxon>Peronosporomycetes</taxon>
        <taxon>Peronosporales</taxon>
        <taxon>Peronosporaceae</taxon>
        <taxon>Phytophthora</taxon>
    </lineage>
</organism>
<sequence>MDFRVVDPTRFPQPLYDREAAEIAPNAISATTNYNVLVYSGYNVGISGTYRHEITCSSILSRFYR</sequence>
<accession>W2M6T4</accession>
<evidence type="ECO:0000313" key="1">
    <source>
        <dbReference type="EMBL" id="ETL77962.1"/>
    </source>
</evidence>
<reference evidence="2" key="2">
    <citation type="submission" date="2013-11" db="EMBL/GenBank/DDBJ databases">
        <title>The Genome Sequence of Phytophthora parasitica IAC_01/95.</title>
        <authorList>
            <consortium name="The Broad Institute Genomics Platform"/>
            <person name="Russ C."/>
            <person name="Tyler B."/>
            <person name="Panabieres F."/>
            <person name="Shan W."/>
            <person name="Tripathy S."/>
            <person name="Grunwald N."/>
            <person name="Machado M."/>
            <person name="Johnson C.S."/>
            <person name="Arredondo F."/>
            <person name="Hong C."/>
            <person name="Coffey M."/>
            <person name="Young S.K."/>
            <person name="Zeng Q."/>
            <person name="Gargeya S."/>
            <person name="Fitzgerald M."/>
            <person name="Abouelleil A."/>
            <person name="Alvarado L."/>
            <person name="Chapman S.B."/>
            <person name="Gainer-Dewar J."/>
            <person name="Goldberg J."/>
            <person name="Griggs A."/>
            <person name="Gujja S."/>
            <person name="Hansen M."/>
            <person name="Howarth C."/>
            <person name="Imamovic A."/>
            <person name="Ireland A."/>
            <person name="Larimer J."/>
            <person name="McCowan C."/>
            <person name="Murphy C."/>
            <person name="Pearson M."/>
            <person name="Poon T.W."/>
            <person name="Priest M."/>
            <person name="Roberts A."/>
            <person name="Saif S."/>
            <person name="Shea T."/>
            <person name="Sykes S."/>
            <person name="Wortman J."/>
            <person name="Nusbaum C."/>
            <person name="Birren B."/>
        </authorList>
    </citation>
    <scope>NUCLEOTIDE SEQUENCE [LARGE SCALE GENOMIC DNA]</scope>
    <source>
        <strain evidence="2">IAC_01/95</strain>
    </source>
</reference>